<dbReference type="EMBL" id="JAPDDT010000003">
    <property type="protein sequence ID" value="MCW1922710.1"/>
    <property type="molecule type" value="Genomic_DNA"/>
</dbReference>
<reference evidence="2 3" key="1">
    <citation type="submission" date="2022-10" db="EMBL/GenBank/DDBJ databases">
        <title>Luteolibacter arcticus strain CCTCC AB 2014275, whole genome shotgun sequencing project.</title>
        <authorList>
            <person name="Zhao G."/>
            <person name="Shen L."/>
        </authorList>
    </citation>
    <scope>NUCLEOTIDE SEQUENCE [LARGE SCALE GENOMIC DNA]</scope>
    <source>
        <strain evidence="2 3">CCTCC AB 2014275</strain>
    </source>
</reference>
<evidence type="ECO:0000313" key="3">
    <source>
        <dbReference type="Proteomes" id="UP001320876"/>
    </source>
</evidence>
<dbReference type="InterPro" id="IPR024079">
    <property type="entry name" value="MetalloPept_cat_dom_sf"/>
</dbReference>
<evidence type="ECO:0000256" key="1">
    <source>
        <dbReference type="SAM" id="SignalP"/>
    </source>
</evidence>
<keyword evidence="3" id="KW-1185">Reference proteome</keyword>
<feature type="signal peptide" evidence="1">
    <location>
        <begin position="1"/>
        <end position="24"/>
    </location>
</feature>
<name>A0ABT3GGJ3_9BACT</name>
<protein>
    <submittedName>
        <fullName evidence="2">Uncharacterized protein</fullName>
    </submittedName>
</protein>
<evidence type="ECO:0000313" key="2">
    <source>
        <dbReference type="EMBL" id="MCW1922710.1"/>
    </source>
</evidence>
<sequence>MKLSLRLTLAPLCAAVLSLPVAIAQDRPRLQVINGSKQTIDLFWLKSDSEHVANGSIAAGEDKIFTTSPGHRFQMIGRDDKSEATVTAQVRVQGFRFDPPDKEGIPAFYTQVVRLRGFPIVASAKVNPYALKEAAFLGELMLAKRPDVLEAMVKSGARLCIMAHDEYTTDLPEFVRLGKDPMSGFESFPGKDYWDARARGTGGSETDPYCTCAEENVLGYEGDPYSTENILIHEFAHNIHLRGLNNVDPTFDKRLKETYAAAMKAGLWKGKYASMNHHEYFAEGVQSWFDDNRENDHDHNHVNTRAELLEYDPGLAAMCREVFKDTQFKYTKPATRLTGPMEGYEPSKAPRFVWPARLDAVRAAIRDKATARDKAANGG</sequence>
<dbReference type="SUPFAM" id="SSF49468">
    <property type="entry name" value="VHL"/>
    <property type="match status" value="1"/>
</dbReference>
<feature type="chain" id="PRO_5045368779" evidence="1">
    <location>
        <begin position="25"/>
        <end position="379"/>
    </location>
</feature>
<dbReference type="InterPro" id="IPR036208">
    <property type="entry name" value="VHL_sf"/>
</dbReference>
<dbReference type="RefSeq" id="WP_264486818.1">
    <property type="nucleotide sequence ID" value="NZ_JAPDDT010000003.1"/>
</dbReference>
<organism evidence="2 3">
    <name type="scientific">Luteolibacter arcticus</name>
    <dbReference type="NCBI Taxonomy" id="1581411"/>
    <lineage>
        <taxon>Bacteria</taxon>
        <taxon>Pseudomonadati</taxon>
        <taxon>Verrucomicrobiota</taxon>
        <taxon>Verrucomicrobiia</taxon>
        <taxon>Verrucomicrobiales</taxon>
        <taxon>Verrucomicrobiaceae</taxon>
        <taxon>Luteolibacter</taxon>
    </lineage>
</organism>
<dbReference type="Gene3D" id="3.40.390.10">
    <property type="entry name" value="Collagenase (Catalytic Domain)"/>
    <property type="match status" value="1"/>
</dbReference>
<comment type="caution">
    <text evidence="2">The sequence shown here is derived from an EMBL/GenBank/DDBJ whole genome shotgun (WGS) entry which is preliminary data.</text>
</comment>
<dbReference type="SUPFAM" id="SSF55486">
    <property type="entry name" value="Metalloproteases ('zincins'), catalytic domain"/>
    <property type="match status" value="1"/>
</dbReference>
<accession>A0ABT3GGJ3</accession>
<keyword evidence="1" id="KW-0732">Signal</keyword>
<proteinExistence type="predicted"/>
<gene>
    <name evidence="2" type="ORF">OKA05_09110</name>
</gene>
<dbReference type="Proteomes" id="UP001320876">
    <property type="component" value="Unassembled WGS sequence"/>
</dbReference>